<accession>A0A1I2US85</accession>
<dbReference type="RefSeq" id="WP_090729540.1">
    <property type="nucleotide sequence ID" value="NZ_LJYU01000045.1"/>
</dbReference>
<keyword evidence="2" id="KW-1185">Reference proteome</keyword>
<proteinExistence type="predicted"/>
<protein>
    <submittedName>
        <fullName evidence="1">Uncharacterized protein</fullName>
    </submittedName>
</protein>
<sequence>MCNQMMHKVQLIKKYVPMFTAFSESTTKDLFTIQSEYMLKQLNNVMLRCRALSQIESSNSPMENQLKYFEGVSNELSEITGQEIRLLKYYKNKLIDLLDRNMTKAPLISVSYRLTEDKKISVVSVQNHKEHIHPSHNKELNQYSEGA</sequence>
<gene>
    <name evidence="1" type="ORF">SAMN05216175_11414</name>
</gene>
<dbReference type="EMBL" id="FOOU01000014">
    <property type="protein sequence ID" value="SFG79888.1"/>
    <property type="molecule type" value="Genomic_DNA"/>
</dbReference>
<organism evidence="1 2">
    <name type="scientific">Neptunomonas qingdaonensis</name>
    <dbReference type="NCBI Taxonomy" id="1045558"/>
    <lineage>
        <taxon>Bacteria</taxon>
        <taxon>Pseudomonadati</taxon>
        <taxon>Pseudomonadota</taxon>
        <taxon>Gammaproteobacteria</taxon>
        <taxon>Oceanospirillales</taxon>
        <taxon>Oceanospirillaceae</taxon>
        <taxon>Neptunomonas</taxon>
    </lineage>
</organism>
<dbReference type="AlphaFoldDB" id="A0A1I2US85"/>
<reference evidence="2" key="1">
    <citation type="submission" date="2016-10" db="EMBL/GenBank/DDBJ databases">
        <authorList>
            <person name="Varghese N."/>
            <person name="Submissions S."/>
        </authorList>
    </citation>
    <scope>NUCLEOTIDE SEQUENCE [LARGE SCALE GENOMIC DNA]</scope>
    <source>
        <strain evidence="2">CGMCC 1.10971</strain>
    </source>
</reference>
<dbReference type="Proteomes" id="UP000198623">
    <property type="component" value="Unassembled WGS sequence"/>
</dbReference>
<name>A0A1I2US85_9GAMM</name>
<evidence type="ECO:0000313" key="2">
    <source>
        <dbReference type="Proteomes" id="UP000198623"/>
    </source>
</evidence>
<evidence type="ECO:0000313" key="1">
    <source>
        <dbReference type="EMBL" id="SFG79888.1"/>
    </source>
</evidence>